<feature type="non-terminal residue" evidence="1">
    <location>
        <position position="1577"/>
    </location>
</feature>
<sequence>YYYILLADFDKPTPDIFIGNGAQNFQNDLIANPMTLINFFSNELAQPVDLYYDWTDSLNSYDSSYMSHTYYPDDYLSTWSMNTLNMYNQFPTKLLTENMISWFINYDSAYTTSSHIDGQFISWLNSGINSKTPDTILINSGSLISAGDLNSVGGTNSTYLSTEPITNTNYYNNIDVPSQIDWDNPLNMGSWGTYNENNLKYDDSQYSTIVSDSVPIYNDATDIPLLGEFFGTGVLNYQDNLGTIGTPYTTVGGVYNPIFTGDQRMAPDQWLNWDFSGLYGSGGSTGNLVSDGSANTIYAGITGTGQGTQGSQGAEFPDVASPVYDNFYSTPIDASDFSGTGILNYQGNLGTIGAPYTTLSGVNNPQTSGPQKVGPNEWGDWTFTEGSGSTDYGTLTTNDGDSNRIDAGTVSQSPYYTDGILRPSSTSTNWWFSGDHTDVNDNVVEPSSGDQWHLLAAGEDDEDNSVIRMGFPNTITSSSITNIAVKTLGYYEGSTAGPPEVTVYMGGGWRPEQICNIPENSEGWTTDNFAGSWDQADLDGLQIQYRQNVPDGDDLNWIEVVYVVVTYLISPPTLYKHEYLIKWDLPAGATGPTIQSLIYDWKQTAARNTKMYTTSDGVNYDVLVADLTFFGTAFYFNSFPGIGSYVQNGDEVWIKIVSDEGGDFDVRFDQLYIEYTTSTPNYEMSKEVEWSAPSIYMVTDWTVPDGDFYNGDLNDNNGNNNNIMYDDIDEGSTPDGNTIHADGPLGEYIFKASTPTFDAVDARVTNIQLRMYARDLMWEGWAFSAYNDTYTVGSNFIELSNVYLYTNDWEWATFNIDLTGDVYNQYDAENFDFWLRADLDGGYLDVDTIQIRFNYTSVPIPISMDTLTYAHSGTSVTFEIYDYTGVGGWWDTAGSSSFPLSPEHIGGNGDTIKVRYSKTSSSNFTLNIDQLRIDYKDGWGVSPGGGTFENAVAAIDSDYIESYTDLGSGEDSIDFSLADWTTIPANYYITEIGITTTALYEGPAPTLNVYYQIEGGWSTGKTQSMTTSYTTNTLSWTGLWNNPGYGDADADGINIRFETVGGSGSSVTKIDQVYVTIYIAPEVNNYKHEYYIKWDVDDVSMSSIQNLWYEWKQTAAMNTIMYIFNGIDYLTEVSDLGTSTSYQTGSFALTSQYIQTGDADDEVWLYIVSDEGGDFDVRFDQLYIEYTKSTPNYEMSMEVEWSAPAPTSMNELTYTLGGDPVTFEIYDYTGVGGYWDTISGGGPFTLSSEHVFGDDTIKVRFSKTSSNPFTLDIDQLRIDYTYLDHYDHWINATAEWSIPSSGLYSIDSLDFDHQVTLGSVTFEVWDWLENGGQFETKTGTILDLSISPEYIGPGNSVKINYLSSTETSSTTLSIDVLRVNYTTSELIYVTPAMLDLNSTFHLDSVTAEDTIEPLQLTYAYKTDGSQLVELNIWNYNTLQWDLVDENVYNSFTPVHYYQIGSDYYNSNFDIVFKLNGTEVYNSFNFYLDQFLVNYSWTRTSGSLNADVSKTITDPLLNRYDGFSNYQKLYNVTIEFDYTFTKNNSLYADFAKFYINYGASQDSFNLIKDGNQHSFSYT</sequence>
<proteinExistence type="predicted"/>
<protein>
    <submittedName>
        <fullName evidence="1">Uncharacterized protein</fullName>
    </submittedName>
</protein>
<dbReference type="EMBL" id="LAZR01007882">
    <property type="protein sequence ID" value="KKM82317.1"/>
    <property type="molecule type" value="Genomic_DNA"/>
</dbReference>
<comment type="caution">
    <text evidence="1">The sequence shown here is derived from an EMBL/GenBank/DDBJ whole genome shotgun (WGS) entry which is preliminary data.</text>
</comment>
<reference evidence="1" key="1">
    <citation type="journal article" date="2015" name="Nature">
        <title>Complex archaea that bridge the gap between prokaryotes and eukaryotes.</title>
        <authorList>
            <person name="Spang A."/>
            <person name="Saw J.H."/>
            <person name="Jorgensen S.L."/>
            <person name="Zaremba-Niedzwiedzka K."/>
            <person name="Martijn J."/>
            <person name="Lind A.E."/>
            <person name="van Eijk R."/>
            <person name="Schleper C."/>
            <person name="Guy L."/>
            <person name="Ettema T.J."/>
        </authorList>
    </citation>
    <scope>NUCLEOTIDE SEQUENCE</scope>
</reference>
<evidence type="ECO:0000313" key="1">
    <source>
        <dbReference type="EMBL" id="KKM82317.1"/>
    </source>
</evidence>
<name>A0A0F9NLY2_9ZZZZ</name>
<accession>A0A0F9NLY2</accession>
<gene>
    <name evidence="1" type="ORF">LCGC14_1320820</name>
</gene>
<organism evidence="1">
    <name type="scientific">marine sediment metagenome</name>
    <dbReference type="NCBI Taxonomy" id="412755"/>
    <lineage>
        <taxon>unclassified sequences</taxon>
        <taxon>metagenomes</taxon>
        <taxon>ecological metagenomes</taxon>
    </lineage>
</organism>
<feature type="non-terminal residue" evidence="1">
    <location>
        <position position="1"/>
    </location>
</feature>